<proteinExistence type="inferred from homology"/>
<dbReference type="PANTHER" id="PTHR34478">
    <property type="entry name" value="PROTEIN LEMA"/>
    <property type="match status" value="1"/>
</dbReference>
<gene>
    <name evidence="6" type="ORF">A2930_03765</name>
</gene>
<comment type="subcellular location">
    <subcellularLocation>
        <location evidence="1">Membrane</location>
        <topology evidence="1">Single-pass membrane protein</topology>
    </subcellularLocation>
</comment>
<evidence type="ECO:0000256" key="3">
    <source>
        <dbReference type="ARBA" id="ARBA00022692"/>
    </source>
</evidence>
<accession>A0A1F5WZ01</accession>
<keyword evidence="4" id="KW-1133">Transmembrane helix</keyword>
<dbReference type="Gene3D" id="1.20.1440.20">
    <property type="entry name" value="LemA-like domain"/>
    <property type="match status" value="1"/>
</dbReference>
<dbReference type="AlphaFoldDB" id="A0A1F5WZ01"/>
<evidence type="ECO:0000256" key="1">
    <source>
        <dbReference type="ARBA" id="ARBA00004167"/>
    </source>
</evidence>
<evidence type="ECO:0000256" key="4">
    <source>
        <dbReference type="ARBA" id="ARBA00022989"/>
    </source>
</evidence>
<dbReference type="InterPro" id="IPR007156">
    <property type="entry name" value="MamQ_LemA"/>
</dbReference>
<name>A0A1F5WZ01_9BACT</name>
<dbReference type="STRING" id="1798351.A2930_03765"/>
<evidence type="ECO:0000256" key="5">
    <source>
        <dbReference type="ARBA" id="ARBA00023136"/>
    </source>
</evidence>
<evidence type="ECO:0000313" key="6">
    <source>
        <dbReference type="EMBL" id="OGF80895.1"/>
    </source>
</evidence>
<evidence type="ECO:0000313" key="7">
    <source>
        <dbReference type="Proteomes" id="UP000178114"/>
    </source>
</evidence>
<dbReference type="PANTHER" id="PTHR34478:SF1">
    <property type="entry name" value="PROTEIN LEMA"/>
    <property type="match status" value="1"/>
</dbReference>
<comment type="similarity">
    <text evidence="2">Belongs to the LemA family.</text>
</comment>
<protein>
    <recommendedName>
        <fullName evidence="8">LemA family protein</fullName>
    </recommendedName>
</protein>
<dbReference type="InterPro" id="IPR023353">
    <property type="entry name" value="LemA-like_dom_sf"/>
</dbReference>
<dbReference type="Pfam" id="PF04011">
    <property type="entry name" value="LemA"/>
    <property type="match status" value="1"/>
</dbReference>
<sequence>MSWKFNIPAIIVAVAAWIVSMYNRLITLAYRAKEALSDIDVQLKRRYDLIPNLVEAVKGYAKHESQAFENVTKARAAAISGGANASLHDKAVNENMLSGALKSLFAVAEAYPELKANTNFMELQRELSDTENKIQASRRFYNSNVMELNSKIDMFPTNVIAGVFHFKKMEFFDLDETPAQREPVQVKF</sequence>
<evidence type="ECO:0000256" key="2">
    <source>
        <dbReference type="ARBA" id="ARBA00008854"/>
    </source>
</evidence>
<dbReference type="EMBL" id="MFID01000024">
    <property type="protein sequence ID" value="OGF80895.1"/>
    <property type="molecule type" value="Genomic_DNA"/>
</dbReference>
<reference evidence="6 7" key="1">
    <citation type="journal article" date="2016" name="Nat. Commun.">
        <title>Thousands of microbial genomes shed light on interconnected biogeochemical processes in an aquifer system.</title>
        <authorList>
            <person name="Anantharaman K."/>
            <person name="Brown C.T."/>
            <person name="Hug L.A."/>
            <person name="Sharon I."/>
            <person name="Castelle C.J."/>
            <person name="Probst A.J."/>
            <person name="Thomas B.C."/>
            <person name="Singh A."/>
            <person name="Wilkins M.J."/>
            <person name="Karaoz U."/>
            <person name="Brodie E.L."/>
            <person name="Williams K.H."/>
            <person name="Hubbard S.S."/>
            <person name="Banfield J.F."/>
        </authorList>
    </citation>
    <scope>NUCLEOTIDE SEQUENCE [LARGE SCALE GENOMIC DNA]</scope>
</reference>
<keyword evidence="5" id="KW-0472">Membrane</keyword>
<keyword evidence="3" id="KW-0812">Transmembrane</keyword>
<evidence type="ECO:0008006" key="8">
    <source>
        <dbReference type="Google" id="ProtNLM"/>
    </source>
</evidence>
<comment type="caution">
    <text evidence="6">The sequence shown here is derived from an EMBL/GenBank/DDBJ whole genome shotgun (WGS) entry which is preliminary data.</text>
</comment>
<organism evidence="6 7">
    <name type="scientific">Candidatus Giovannonibacteria bacterium RIFCSPLOWO2_01_FULL_45_34</name>
    <dbReference type="NCBI Taxonomy" id="1798351"/>
    <lineage>
        <taxon>Bacteria</taxon>
        <taxon>Candidatus Giovannoniibacteriota</taxon>
    </lineage>
</organism>
<dbReference type="GO" id="GO:0016020">
    <property type="term" value="C:membrane"/>
    <property type="evidence" value="ECO:0007669"/>
    <property type="project" value="UniProtKB-SubCell"/>
</dbReference>
<dbReference type="SUPFAM" id="SSF140478">
    <property type="entry name" value="LemA-like"/>
    <property type="match status" value="1"/>
</dbReference>
<dbReference type="Proteomes" id="UP000178114">
    <property type="component" value="Unassembled WGS sequence"/>
</dbReference>